<keyword evidence="8" id="KW-0963">Cytoplasm</keyword>
<dbReference type="Proteomes" id="UP001329430">
    <property type="component" value="Chromosome 2"/>
</dbReference>
<dbReference type="GO" id="GO:0006695">
    <property type="term" value="P:cholesterol biosynthetic process"/>
    <property type="evidence" value="ECO:0007669"/>
    <property type="project" value="UniProtKB-KW"/>
</dbReference>
<dbReference type="PANTHER" id="PTHR11525">
    <property type="entry name" value="FARNESYL-PYROPHOSPHATE SYNTHETASE"/>
    <property type="match status" value="1"/>
</dbReference>
<evidence type="ECO:0000256" key="5">
    <source>
        <dbReference type="ARBA" id="ARBA00006706"/>
    </source>
</evidence>
<evidence type="ECO:0000256" key="12">
    <source>
        <dbReference type="ARBA" id="ARBA00022723"/>
    </source>
</evidence>
<dbReference type="GO" id="GO:0005759">
    <property type="term" value="C:mitochondrial matrix"/>
    <property type="evidence" value="ECO:0007669"/>
    <property type="project" value="UniProtKB-ARBA"/>
</dbReference>
<dbReference type="InterPro" id="IPR008949">
    <property type="entry name" value="Isoprenoid_synthase_dom_sf"/>
</dbReference>
<keyword evidence="12" id="KW-0479">Metal-binding</keyword>
<gene>
    <name evidence="31" type="ORF">RI129_002646</name>
</gene>
<keyword evidence="15" id="KW-0752">Steroid biosynthesis</keyword>
<dbReference type="EC" id="2.5.1.10" evidence="6"/>
<evidence type="ECO:0000256" key="30">
    <source>
        <dbReference type="RuleBase" id="RU004466"/>
    </source>
</evidence>
<evidence type="ECO:0000256" key="7">
    <source>
        <dbReference type="ARBA" id="ARBA00012833"/>
    </source>
</evidence>
<dbReference type="FunFam" id="1.10.600.10:FF:000052">
    <property type="entry name" value="Farnesyl pyrophosphate synthase"/>
    <property type="match status" value="1"/>
</dbReference>
<evidence type="ECO:0000256" key="10">
    <source>
        <dbReference type="ARBA" id="ARBA00022548"/>
    </source>
</evidence>
<dbReference type="AlphaFoldDB" id="A0AAN7VJD8"/>
<keyword evidence="14" id="KW-0460">Magnesium</keyword>
<dbReference type="SFLD" id="SFLDS00005">
    <property type="entry name" value="Isoprenoid_Synthase_Type_I"/>
    <property type="match status" value="1"/>
</dbReference>
<evidence type="ECO:0000256" key="24">
    <source>
        <dbReference type="ARBA" id="ARBA00032873"/>
    </source>
</evidence>
<evidence type="ECO:0000256" key="8">
    <source>
        <dbReference type="ARBA" id="ARBA00022490"/>
    </source>
</evidence>
<evidence type="ECO:0000256" key="23">
    <source>
        <dbReference type="ARBA" id="ARBA00032448"/>
    </source>
</evidence>
<evidence type="ECO:0000256" key="27">
    <source>
        <dbReference type="ARBA" id="ARBA00049291"/>
    </source>
</evidence>
<evidence type="ECO:0000313" key="31">
    <source>
        <dbReference type="EMBL" id="KAK5647754.1"/>
    </source>
</evidence>
<evidence type="ECO:0000256" key="15">
    <source>
        <dbReference type="ARBA" id="ARBA00022955"/>
    </source>
</evidence>
<evidence type="ECO:0000313" key="32">
    <source>
        <dbReference type="Proteomes" id="UP001329430"/>
    </source>
</evidence>
<evidence type="ECO:0000256" key="9">
    <source>
        <dbReference type="ARBA" id="ARBA00022516"/>
    </source>
</evidence>
<dbReference type="Gene3D" id="1.10.600.10">
    <property type="entry name" value="Farnesyl Diphosphate Synthase"/>
    <property type="match status" value="1"/>
</dbReference>
<dbReference type="PROSITE" id="PS00444">
    <property type="entry name" value="POLYPRENYL_SYNTHASE_2"/>
    <property type="match status" value="1"/>
</dbReference>
<comment type="cofactor">
    <cofactor evidence="1">
        <name>Mg(2+)</name>
        <dbReference type="ChEBI" id="CHEBI:18420"/>
    </cofactor>
</comment>
<evidence type="ECO:0000256" key="21">
    <source>
        <dbReference type="ARBA" id="ARBA00032380"/>
    </source>
</evidence>
<dbReference type="GO" id="GO:0045337">
    <property type="term" value="P:farnesyl diphosphate biosynthetic process"/>
    <property type="evidence" value="ECO:0007669"/>
    <property type="project" value="TreeGrafter"/>
</dbReference>
<keyword evidence="13" id="KW-0756">Sterol biosynthesis</keyword>
<dbReference type="EC" id="2.5.1.1" evidence="7"/>
<evidence type="ECO:0000256" key="17">
    <source>
        <dbReference type="ARBA" id="ARBA00023098"/>
    </source>
</evidence>
<evidence type="ECO:0000256" key="4">
    <source>
        <dbReference type="ARBA" id="ARBA00005035"/>
    </source>
</evidence>
<evidence type="ECO:0000256" key="26">
    <source>
        <dbReference type="ARBA" id="ARBA00034546"/>
    </source>
</evidence>
<dbReference type="SUPFAM" id="SSF48576">
    <property type="entry name" value="Terpenoid synthases"/>
    <property type="match status" value="1"/>
</dbReference>
<evidence type="ECO:0000256" key="25">
    <source>
        <dbReference type="ARBA" id="ARBA00033740"/>
    </source>
</evidence>
<keyword evidence="32" id="KW-1185">Reference proteome</keyword>
<dbReference type="CDD" id="cd00685">
    <property type="entry name" value="Trans_IPPS_HT"/>
    <property type="match status" value="1"/>
</dbReference>
<accession>A0AAN7VJD8</accession>
<evidence type="ECO:0000256" key="14">
    <source>
        <dbReference type="ARBA" id="ARBA00022842"/>
    </source>
</evidence>
<dbReference type="InterPro" id="IPR039702">
    <property type="entry name" value="FPS1-like"/>
</dbReference>
<keyword evidence="10" id="KW-0153">Cholesterol metabolism</keyword>
<comment type="pathway">
    <text evidence="3">Isoprenoid biosynthesis; geranyl diphosphate biosynthesis; geranyl diphosphate from dimethylallyl diphosphate and isopentenyl diphosphate: step 1/1.</text>
</comment>
<dbReference type="SFLD" id="SFLDG01017">
    <property type="entry name" value="Polyprenyl_Transferase_Like"/>
    <property type="match status" value="1"/>
</dbReference>
<dbReference type="EMBL" id="JAVRBK010000002">
    <property type="protein sequence ID" value="KAK5647754.1"/>
    <property type="molecule type" value="Genomic_DNA"/>
</dbReference>
<organism evidence="31 32">
    <name type="scientific">Pyrocoelia pectoralis</name>
    <dbReference type="NCBI Taxonomy" id="417401"/>
    <lineage>
        <taxon>Eukaryota</taxon>
        <taxon>Metazoa</taxon>
        <taxon>Ecdysozoa</taxon>
        <taxon>Arthropoda</taxon>
        <taxon>Hexapoda</taxon>
        <taxon>Insecta</taxon>
        <taxon>Pterygota</taxon>
        <taxon>Neoptera</taxon>
        <taxon>Endopterygota</taxon>
        <taxon>Coleoptera</taxon>
        <taxon>Polyphaga</taxon>
        <taxon>Elateriformia</taxon>
        <taxon>Elateroidea</taxon>
        <taxon>Lampyridae</taxon>
        <taxon>Lampyrinae</taxon>
        <taxon>Pyrocoelia</taxon>
    </lineage>
</organism>
<dbReference type="GO" id="GO:0005777">
    <property type="term" value="C:peroxisome"/>
    <property type="evidence" value="ECO:0007669"/>
    <property type="project" value="UniProtKB-ARBA"/>
</dbReference>
<keyword evidence="13" id="KW-0152">Cholesterol biosynthesis</keyword>
<dbReference type="PROSITE" id="PS00723">
    <property type="entry name" value="POLYPRENYL_SYNTHASE_1"/>
    <property type="match status" value="1"/>
</dbReference>
<name>A0AAN7VJD8_9COLE</name>
<dbReference type="PANTHER" id="PTHR11525:SF0">
    <property type="entry name" value="FARNESYL PYROPHOSPHATE SYNTHASE"/>
    <property type="match status" value="1"/>
</dbReference>
<evidence type="ECO:0000256" key="19">
    <source>
        <dbReference type="ARBA" id="ARBA00023221"/>
    </source>
</evidence>
<keyword evidence="18" id="KW-1207">Sterol metabolism</keyword>
<comment type="pathway">
    <text evidence="4">Isoprenoid biosynthesis; farnesyl diphosphate biosynthesis; farnesyl diphosphate from geranyl diphosphate and isopentenyl diphosphate: step 1/1.</text>
</comment>
<dbReference type="GO" id="GO:0042811">
    <property type="term" value="P:pheromone biosynthetic process"/>
    <property type="evidence" value="ECO:0007669"/>
    <property type="project" value="UniProtKB-ARBA"/>
</dbReference>
<evidence type="ECO:0000256" key="2">
    <source>
        <dbReference type="ARBA" id="ARBA00004496"/>
    </source>
</evidence>
<sequence>MFCNIIKPSTGLQIIRNVRLLRNISKTSAILNNENITKYMSRPPKNFNSRTFSTINGTIAPTTSSNLVTKEEIKEFMSVFPDLLRDIRDHNMFEDLHYVKDRITKCLEYNVPLGKKSRGLITLSSYKLLESPEKLTSENIRLAQILGWCVELLHSSFLINDDIIDSAETRRGLPCWYLVEGIHALNDALFIENGLYLLLKKYFHDHHCYVPTIELFHKTTAKTSLGETLDVLSTKNGKPQFDYFTVNNYNCIVNCKTAYYSLHLPLALAMYLAGKYDPEMHRHVSTISLEIGHFFQVQDDFLDCFGDSSKMGKNNTDIVNGKCSWLAVQALQRASLEQRIIFEQNYGKTNLGSVAIIRSLYEDLDLPNVYAVYEEETCNLIRSHIQQVPQGLPHRLYFNILEGFYRRSS</sequence>
<dbReference type="InterPro" id="IPR000092">
    <property type="entry name" value="Polyprenyl_synt"/>
</dbReference>
<comment type="subcellular location">
    <subcellularLocation>
        <location evidence="2">Cytoplasm</location>
    </subcellularLocation>
</comment>
<evidence type="ECO:0000256" key="20">
    <source>
        <dbReference type="ARBA" id="ARBA00023278"/>
    </source>
</evidence>
<keyword evidence="11 30" id="KW-0808">Transferase</keyword>
<keyword evidence="20" id="KW-0379">Hydroxylation</keyword>
<comment type="function">
    <text evidence="29">Key enzyme in isoprenoid biosynthesis which catalyzes the formation of farnesyl diphosphate (FPP), a precursor for several classes of essential metabolites including sterols, dolichols, carotenoids, and ubiquinones. FPP also serves as substrate for protein farnesylation and geranylgeranylation. Catalyzes the sequential condensation of isopentenyl pyrophosphate with the allylic pyrophosphates, dimethylallyl pyrophosphate, and then with the resultant geranylpyrophosphate to the ultimate product farnesyl pyrophosphate.</text>
</comment>
<evidence type="ECO:0000256" key="13">
    <source>
        <dbReference type="ARBA" id="ARBA00022778"/>
    </source>
</evidence>
<comment type="caution">
    <text evidence="31">The sequence shown here is derived from an EMBL/GenBank/DDBJ whole genome shotgun (WGS) entry which is preliminary data.</text>
</comment>
<keyword evidence="17" id="KW-0443">Lipid metabolism</keyword>
<reference evidence="31 32" key="1">
    <citation type="journal article" date="2024" name="Insects">
        <title>An Improved Chromosome-Level Genome Assembly of the Firefly Pyrocoelia pectoralis.</title>
        <authorList>
            <person name="Fu X."/>
            <person name="Meyer-Rochow V.B."/>
            <person name="Ballantyne L."/>
            <person name="Zhu X."/>
        </authorList>
    </citation>
    <scope>NUCLEOTIDE SEQUENCE [LARGE SCALE GENOMIC DNA]</scope>
    <source>
        <strain evidence="31">XCY_ONT2</strain>
    </source>
</reference>
<evidence type="ECO:0000256" key="29">
    <source>
        <dbReference type="ARBA" id="ARBA00053104"/>
    </source>
</evidence>
<comment type="pathway">
    <text evidence="25">Pheromone biosynthesis.</text>
</comment>
<evidence type="ECO:0000256" key="1">
    <source>
        <dbReference type="ARBA" id="ARBA00001946"/>
    </source>
</evidence>
<dbReference type="GO" id="GO:0004161">
    <property type="term" value="F:dimethylallyltranstransferase activity"/>
    <property type="evidence" value="ECO:0007669"/>
    <property type="project" value="UniProtKB-EC"/>
</dbReference>
<keyword evidence="16" id="KW-0007">Acetylation</keyword>
<dbReference type="GO" id="GO:0046872">
    <property type="term" value="F:metal ion binding"/>
    <property type="evidence" value="ECO:0007669"/>
    <property type="project" value="UniProtKB-KW"/>
</dbReference>
<comment type="similarity">
    <text evidence="5 30">Belongs to the FPP/GGPP synthase family.</text>
</comment>
<dbReference type="GO" id="GO:0004337">
    <property type="term" value="F:(2E,6E)-farnesyl diphosphate synthase activity"/>
    <property type="evidence" value="ECO:0007669"/>
    <property type="project" value="UniProtKB-EC"/>
</dbReference>
<evidence type="ECO:0000256" key="3">
    <source>
        <dbReference type="ARBA" id="ARBA00004932"/>
    </source>
</evidence>
<evidence type="ECO:0000256" key="6">
    <source>
        <dbReference type="ARBA" id="ARBA00012439"/>
    </source>
</evidence>
<evidence type="ECO:0000256" key="18">
    <source>
        <dbReference type="ARBA" id="ARBA00023166"/>
    </source>
</evidence>
<dbReference type="Pfam" id="PF00348">
    <property type="entry name" value="polyprenyl_synt"/>
    <property type="match status" value="1"/>
</dbReference>
<evidence type="ECO:0000256" key="11">
    <source>
        <dbReference type="ARBA" id="ARBA00022679"/>
    </source>
</evidence>
<protein>
    <recommendedName>
        <fullName evidence="26">Farnesyl pyrophosphate synthase</fullName>
        <ecNumber evidence="7">2.5.1.1</ecNumber>
        <ecNumber evidence="6">2.5.1.10</ecNumber>
    </recommendedName>
    <alternativeName>
        <fullName evidence="24">(2E,6E)-farnesyl diphosphate synthase</fullName>
    </alternativeName>
    <alternativeName>
        <fullName evidence="23">Dimethylallyltranstransferase</fullName>
    </alternativeName>
    <alternativeName>
        <fullName evidence="22">Farnesyl diphosphate synthase</fullName>
    </alternativeName>
    <alternativeName>
        <fullName evidence="21">Geranyltranstransferase</fullName>
    </alternativeName>
</protein>
<evidence type="ECO:0000256" key="22">
    <source>
        <dbReference type="ARBA" id="ARBA00032424"/>
    </source>
</evidence>
<evidence type="ECO:0000256" key="28">
    <source>
        <dbReference type="ARBA" id="ARBA00049399"/>
    </source>
</evidence>
<comment type="catalytic activity">
    <reaction evidence="27">
        <text>isopentenyl diphosphate + dimethylallyl diphosphate = (2E)-geranyl diphosphate + diphosphate</text>
        <dbReference type="Rhea" id="RHEA:22408"/>
        <dbReference type="ChEBI" id="CHEBI:33019"/>
        <dbReference type="ChEBI" id="CHEBI:57623"/>
        <dbReference type="ChEBI" id="CHEBI:58057"/>
        <dbReference type="ChEBI" id="CHEBI:128769"/>
        <dbReference type="EC" id="2.5.1.1"/>
    </reaction>
</comment>
<keyword evidence="19" id="KW-0753">Steroid metabolism</keyword>
<comment type="catalytic activity">
    <reaction evidence="28">
        <text>isopentenyl diphosphate + (2E)-geranyl diphosphate = (2E,6E)-farnesyl diphosphate + diphosphate</text>
        <dbReference type="Rhea" id="RHEA:19361"/>
        <dbReference type="ChEBI" id="CHEBI:33019"/>
        <dbReference type="ChEBI" id="CHEBI:58057"/>
        <dbReference type="ChEBI" id="CHEBI:128769"/>
        <dbReference type="ChEBI" id="CHEBI:175763"/>
        <dbReference type="EC" id="2.5.1.10"/>
    </reaction>
</comment>
<proteinExistence type="inferred from homology"/>
<dbReference type="InterPro" id="IPR033749">
    <property type="entry name" value="Polyprenyl_synt_CS"/>
</dbReference>
<evidence type="ECO:0000256" key="16">
    <source>
        <dbReference type="ARBA" id="ARBA00022990"/>
    </source>
</evidence>
<keyword evidence="9" id="KW-0444">Lipid biosynthesis</keyword>